<comment type="caution">
    <text evidence="2">The sequence shown here is derived from an EMBL/GenBank/DDBJ whole genome shotgun (WGS) entry which is preliminary data.</text>
</comment>
<keyword evidence="1" id="KW-1133">Transmembrane helix</keyword>
<dbReference type="InterPro" id="IPR032675">
    <property type="entry name" value="LRR_dom_sf"/>
</dbReference>
<evidence type="ECO:0000313" key="2">
    <source>
        <dbReference type="EMBL" id="KAJ0392940.1"/>
    </source>
</evidence>
<dbReference type="Proteomes" id="UP001209570">
    <property type="component" value="Unassembled WGS sequence"/>
</dbReference>
<evidence type="ECO:0000256" key="1">
    <source>
        <dbReference type="SAM" id="Phobius"/>
    </source>
</evidence>
<evidence type="ECO:0000313" key="3">
    <source>
        <dbReference type="Proteomes" id="UP001209570"/>
    </source>
</evidence>
<gene>
    <name evidence="2" type="ORF">P43SY_003255</name>
</gene>
<reference evidence="2" key="1">
    <citation type="submission" date="2021-12" db="EMBL/GenBank/DDBJ databases">
        <title>Prjna785345.</title>
        <authorList>
            <person name="Rujirawat T."/>
            <person name="Krajaejun T."/>
        </authorList>
    </citation>
    <scope>NUCLEOTIDE SEQUENCE</scope>
    <source>
        <strain evidence="2">Pi057C3</strain>
    </source>
</reference>
<keyword evidence="1" id="KW-0472">Membrane</keyword>
<name>A0AAD5LBM5_PYTIN</name>
<dbReference type="EMBL" id="JAKCXM010000551">
    <property type="protein sequence ID" value="KAJ0392940.1"/>
    <property type="molecule type" value="Genomic_DNA"/>
</dbReference>
<dbReference type="SUPFAM" id="SSF52058">
    <property type="entry name" value="L domain-like"/>
    <property type="match status" value="1"/>
</dbReference>
<keyword evidence="1" id="KW-0812">Transmembrane</keyword>
<sequence length="260" mass="29386">MDPEYDSANLFRELIETMLLTIQAYRASYLVPRPWINNTLVLRARLVGLMVNTLLDVVYYIVVPSVLFLPYYNEFDASWAGFKPSCWFSTRWLISAITEWQMLFVTSIWDAASKLFIALSIYRALLTALTLLRPTFLALTLNGFTTVPREVMENPRLRSLMLGANPVSDLPEDVRVSPPLEVLFLDMTNVSVLPSWMDVSQLVGSASLAPLCQALQTGSGLVSADPRLPKLRRAFYCGPIPSDPRYLYQYPLLSEPLLNP</sequence>
<organism evidence="2 3">
    <name type="scientific">Pythium insidiosum</name>
    <name type="common">Pythiosis disease agent</name>
    <dbReference type="NCBI Taxonomy" id="114742"/>
    <lineage>
        <taxon>Eukaryota</taxon>
        <taxon>Sar</taxon>
        <taxon>Stramenopiles</taxon>
        <taxon>Oomycota</taxon>
        <taxon>Peronosporomycetes</taxon>
        <taxon>Pythiales</taxon>
        <taxon>Pythiaceae</taxon>
        <taxon>Pythium</taxon>
    </lineage>
</organism>
<accession>A0AAD5LBM5</accession>
<dbReference type="Gene3D" id="3.80.10.10">
    <property type="entry name" value="Ribonuclease Inhibitor"/>
    <property type="match status" value="1"/>
</dbReference>
<proteinExistence type="predicted"/>
<dbReference type="AlphaFoldDB" id="A0AAD5LBM5"/>
<protein>
    <submittedName>
        <fullName evidence="2">Uncharacterized protein</fullName>
    </submittedName>
</protein>
<keyword evidence="3" id="KW-1185">Reference proteome</keyword>
<feature type="transmembrane region" description="Helical" evidence="1">
    <location>
        <begin position="46"/>
        <end position="72"/>
    </location>
</feature>